<comment type="caution">
    <text evidence="2">The sequence shown here is derived from an EMBL/GenBank/DDBJ whole genome shotgun (WGS) entry which is preliminary data.</text>
</comment>
<dbReference type="AlphaFoldDB" id="A0A2M7W2P4"/>
<evidence type="ECO:0000313" key="2">
    <source>
        <dbReference type="EMBL" id="PJA15145.1"/>
    </source>
</evidence>
<organism evidence="2 3">
    <name type="scientific">Candidatus Dojkabacteria bacterium CG_4_10_14_0_2_um_filter_Dojkabacteria_WS6_41_15</name>
    <dbReference type="NCBI Taxonomy" id="2014249"/>
    <lineage>
        <taxon>Bacteria</taxon>
        <taxon>Candidatus Dojkabacteria</taxon>
    </lineage>
</organism>
<protein>
    <recommendedName>
        <fullName evidence="1">5-hmdU DNA kinase helical domain-containing protein</fullName>
    </recommendedName>
</protein>
<name>A0A2M7W2P4_9BACT</name>
<dbReference type="Proteomes" id="UP000228952">
    <property type="component" value="Unassembled WGS sequence"/>
</dbReference>
<evidence type="ECO:0000259" key="1">
    <source>
        <dbReference type="Pfam" id="PF18723"/>
    </source>
</evidence>
<proteinExistence type="predicted"/>
<accession>A0A2M7W2P4</accession>
<evidence type="ECO:0000313" key="3">
    <source>
        <dbReference type="Proteomes" id="UP000228952"/>
    </source>
</evidence>
<gene>
    <name evidence="2" type="ORF">COX64_01135</name>
</gene>
<feature type="domain" description="5-hmdU DNA kinase helical" evidence="1">
    <location>
        <begin position="33"/>
        <end position="294"/>
    </location>
</feature>
<reference evidence="3" key="1">
    <citation type="submission" date="2017-09" db="EMBL/GenBank/DDBJ databases">
        <title>Depth-based differentiation of microbial function through sediment-hosted aquifers and enrichment of novel symbionts in the deep terrestrial subsurface.</title>
        <authorList>
            <person name="Probst A.J."/>
            <person name="Ladd B."/>
            <person name="Jarett J.K."/>
            <person name="Geller-Mcgrath D.E."/>
            <person name="Sieber C.M.K."/>
            <person name="Emerson J.B."/>
            <person name="Anantharaman K."/>
            <person name="Thomas B.C."/>
            <person name="Malmstrom R."/>
            <person name="Stieglmeier M."/>
            <person name="Klingl A."/>
            <person name="Woyke T."/>
            <person name="Ryan C.M."/>
            <person name="Banfield J.F."/>
        </authorList>
    </citation>
    <scope>NUCLEOTIDE SEQUENCE [LARGE SCALE GENOMIC DNA]</scope>
</reference>
<sequence>MEISERLKLLYKHWQKHTDIYAKRSNEVIYSSSIYEDITAFITERMLIFNKKEYGEEIPYTRDPILSIYRFCNIYRELDRQTIFFHTLLKPIESNFSLWLLNMLFCRSICNTETIKKIGLLSFDVKHNEQVYTKLLNLPSPKYGNAYVFPISVIQKSSWPTREKFFCYYYPTAIQEIAEYIESFENISVTSALRKILPVFGFNVKFLWTEVLIDVAYQFPTFIDLFKEFPCGPGSIPTMKLLNNKVTPEQTVLALTATSVKDFPYLTLNGKPIKLSAENWEGIGCEFRKYLNIRNGTSRKRRYY</sequence>
<dbReference type="Pfam" id="PF18723">
    <property type="entry name" value="HMUDK_hel"/>
    <property type="match status" value="1"/>
</dbReference>
<dbReference type="InterPro" id="IPR040684">
    <property type="entry name" value="HMUDK_hel"/>
</dbReference>
<dbReference type="EMBL" id="PFQB01000024">
    <property type="protein sequence ID" value="PJA15145.1"/>
    <property type="molecule type" value="Genomic_DNA"/>
</dbReference>